<evidence type="ECO:0000313" key="1">
    <source>
        <dbReference type="EMBL" id="KMS74297.1"/>
    </source>
</evidence>
<name>A0A0J7ZFW0_STRVR</name>
<organism evidence="1 2">
    <name type="scientific">Streptomyces viridochromogenes</name>
    <dbReference type="NCBI Taxonomy" id="1938"/>
    <lineage>
        <taxon>Bacteria</taxon>
        <taxon>Bacillati</taxon>
        <taxon>Actinomycetota</taxon>
        <taxon>Actinomycetes</taxon>
        <taxon>Kitasatosporales</taxon>
        <taxon>Streptomycetaceae</taxon>
        <taxon>Streptomyces</taxon>
    </lineage>
</organism>
<dbReference type="AlphaFoldDB" id="A0A0J7ZFW0"/>
<protein>
    <submittedName>
        <fullName evidence="1">Uncharacterized protein</fullName>
    </submittedName>
</protein>
<reference evidence="1 2" key="1">
    <citation type="submission" date="2015-06" db="EMBL/GenBank/DDBJ databases">
        <authorList>
            <person name="Ju K.-S."/>
            <person name="Doroghazi J.R."/>
            <person name="Metcalf W.W."/>
        </authorList>
    </citation>
    <scope>NUCLEOTIDE SEQUENCE [LARGE SCALE GENOMIC DNA]</scope>
    <source>
        <strain evidence="1 2">NRRL 3414</strain>
    </source>
</reference>
<sequence length="93" mass="10468">MAHTFDGLVEMQKAADEAHGRVLELQDTYGRPTVTPWLPEQTEAYEKAWKHWRKLAGDVQAAVTTHAKGEDKPRFEVEVTVRTTARHPEAATA</sequence>
<gene>
    <name evidence="1" type="ORF">ACM01_14645</name>
</gene>
<accession>A0A0J7ZFW0</accession>
<evidence type="ECO:0000313" key="2">
    <source>
        <dbReference type="Proteomes" id="UP000037432"/>
    </source>
</evidence>
<dbReference type="EMBL" id="LFNT01000014">
    <property type="protein sequence ID" value="KMS74297.1"/>
    <property type="molecule type" value="Genomic_DNA"/>
</dbReference>
<proteinExistence type="predicted"/>
<comment type="caution">
    <text evidence="1">The sequence shown here is derived from an EMBL/GenBank/DDBJ whole genome shotgun (WGS) entry which is preliminary data.</text>
</comment>
<dbReference type="Proteomes" id="UP000037432">
    <property type="component" value="Unassembled WGS sequence"/>
</dbReference>
<dbReference type="OrthoDB" id="4323991at2"/>
<dbReference type="PATRIC" id="fig|1938.3.peg.8502"/>